<protein>
    <submittedName>
        <fullName evidence="1">Chloramphenicol acetyltransferase (CAT-III)</fullName>
    </submittedName>
</protein>
<reference evidence="1 2" key="1">
    <citation type="journal article" date="2013" name="Genome Announc.">
        <title>Draft Genome Sequence of Indibacter alkaliphilus Strain LW1T, Isolated from Lonar Lake, a Haloalkaline Lake in the Buldana District of Maharashtra, India.</title>
        <authorList>
            <person name="Singh A."/>
            <person name="Kumar Jangir P."/>
            <person name="Sharma R."/>
            <person name="Singh A."/>
            <person name="Kumar Pinnaka A."/>
            <person name="Shivaji S."/>
        </authorList>
    </citation>
    <scope>NUCLEOTIDE SEQUENCE [LARGE SCALE GENOMIC DNA]</scope>
    <source>
        <strain evidence="2">CCUG 57479 / KCTC 22604 / LW1</strain>
    </source>
</reference>
<name>S2DJ74_INDAL</name>
<gene>
    <name evidence="1" type="ORF">A33Q_0797</name>
</gene>
<dbReference type="eggNOG" id="COG4845">
    <property type="taxonomic scope" value="Bacteria"/>
</dbReference>
<dbReference type="SUPFAM" id="SSF52777">
    <property type="entry name" value="CoA-dependent acyltransferases"/>
    <property type="match status" value="1"/>
</dbReference>
<dbReference type="PANTHER" id="PTHR38474">
    <property type="entry name" value="SLR0299 PROTEIN"/>
    <property type="match status" value="1"/>
</dbReference>
<keyword evidence="2" id="KW-1185">Reference proteome</keyword>
<dbReference type="AlphaFoldDB" id="S2DJ74"/>
<dbReference type="GO" id="GO:0008811">
    <property type="term" value="F:chloramphenicol O-acetyltransferase activity"/>
    <property type="evidence" value="ECO:0007669"/>
    <property type="project" value="InterPro"/>
</dbReference>
<dbReference type="STRING" id="1189612.A33Q_0797"/>
<accession>S2DJ74</accession>
<dbReference type="Proteomes" id="UP000006073">
    <property type="component" value="Unassembled WGS sequence"/>
</dbReference>
<sequence length="81" mass="9857">MYRKVNIEKWSRKDHFLFFSKFEEPFFGICTKVDCTRAFLDSKQNNSSFFLRYLHDCLKAANVKQNFIKELSPQIKYFPYL</sequence>
<dbReference type="PANTHER" id="PTHR38474:SF1">
    <property type="entry name" value="SLR0299 PROTEIN"/>
    <property type="match status" value="1"/>
</dbReference>
<proteinExistence type="predicted"/>
<evidence type="ECO:0000313" key="2">
    <source>
        <dbReference type="Proteomes" id="UP000006073"/>
    </source>
</evidence>
<organism evidence="1 2">
    <name type="scientific">Indibacter alkaliphilus (strain CCUG 57479 / KCTC 22604 / LW1)</name>
    <dbReference type="NCBI Taxonomy" id="1189612"/>
    <lineage>
        <taxon>Bacteria</taxon>
        <taxon>Pseudomonadati</taxon>
        <taxon>Bacteroidota</taxon>
        <taxon>Cytophagia</taxon>
        <taxon>Cytophagales</taxon>
        <taxon>Cyclobacteriaceae</taxon>
    </lineage>
</organism>
<dbReference type="EMBL" id="ALWO02000016">
    <property type="protein sequence ID" value="EOZ99089.1"/>
    <property type="molecule type" value="Genomic_DNA"/>
</dbReference>
<dbReference type="OrthoDB" id="9801766at2"/>
<dbReference type="InterPro" id="IPR001707">
    <property type="entry name" value="Cmp_AcTrfase"/>
</dbReference>
<comment type="caution">
    <text evidence="1">The sequence shown here is derived from an EMBL/GenBank/DDBJ whole genome shotgun (WGS) entry which is preliminary data.</text>
</comment>
<dbReference type="InterPro" id="IPR023213">
    <property type="entry name" value="CAT-like_dom_sf"/>
</dbReference>
<dbReference type="Gene3D" id="3.30.559.10">
    <property type="entry name" value="Chloramphenicol acetyltransferase-like domain"/>
    <property type="match status" value="1"/>
</dbReference>
<evidence type="ECO:0000313" key="1">
    <source>
        <dbReference type="EMBL" id="EOZ99089.1"/>
    </source>
</evidence>